<dbReference type="PANTHER" id="PTHR41791:SF1">
    <property type="entry name" value="SSL7039 PROTEIN"/>
    <property type="match status" value="1"/>
</dbReference>
<reference evidence="1 2" key="1">
    <citation type="submission" date="2020-04" db="EMBL/GenBank/DDBJ databases">
        <authorList>
            <person name="De Canck E."/>
        </authorList>
    </citation>
    <scope>NUCLEOTIDE SEQUENCE [LARGE SCALE GENOMIC DNA]</scope>
    <source>
        <strain evidence="1 2">LMG 26841</strain>
    </source>
</reference>
<dbReference type="RefSeq" id="WP_054504100.1">
    <property type="nucleotide sequence ID" value="NZ_CADIJW010000006.1"/>
</dbReference>
<organism evidence="1 2">
    <name type="scientific">Achromobacter dolens</name>
    <dbReference type="NCBI Taxonomy" id="1287738"/>
    <lineage>
        <taxon>Bacteria</taxon>
        <taxon>Pseudomonadati</taxon>
        <taxon>Pseudomonadota</taxon>
        <taxon>Betaproteobacteria</taxon>
        <taxon>Burkholderiales</taxon>
        <taxon>Alcaligenaceae</taxon>
        <taxon>Achromobacter</taxon>
    </lineage>
</organism>
<dbReference type="Proteomes" id="UP000494272">
    <property type="component" value="Unassembled WGS sequence"/>
</dbReference>
<evidence type="ECO:0000313" key="1">
    <source>
        <dbReference type="EMBL" id="CAB3910106.1"/>
    </source>
</evidence>
<dbReference type="AlphaFoldDB" id="A0A6S7EG61"/>
<protein>
    <recommendedName>
        <fullName evidence="3">Addiction module killer protein</fullName>
    </recommendedName>
</protein>
<gene>
    <name evidence="1" type="ORF">LMG26841_04939</name>
</gene>
<evidence type="ECO:0008006" key="3">
    <source>
        <dbReference type="Google" id="ProtNLM"/>
    </source>
</evidence>
<dbReference type="PIRSF" id="PIRSF028744">
    <property type="entry name" value="Addict_mod_HI1419"/>
    <property type="match status" value="1"/>
</dbReference>
<dbReference type="EMBL" id="CADIKW010000013">
    <property type="protein sequence ID" value="CAB3910106.1"/>
    <property type="molecule type" value="Genomic_DNA"/>
</dbReference>
<name>A0A6S7EG61_9BURK</name>
<keyword evidence="2" id="KW-1185">Reference proteome</keyword>
<dbReference type="InterPro" id="IPR014056">
    <property type="entry name" value="TypeIITA-like_toxin_pred"/>
</dbReference>
<dbReference type="PANTHER" id="PTHR41791">
    <property type="entry name" value="SSL7039 PROTEIN"/>
    <property type="match status" value="1"/>
</dbReference>
<dbReference type="GeneID" id="94358478"/>
<dbReference type="NCBIfam" id="TIGR02683">
    <property type="entry name" value="upstrm_HI1419"/>
    <property type="match status" value="1"/>
</dbReference>
<proteinExistence type="predicted"/>
<accession>A0A6S7EG61</accession>
<sequence length="104" mass="11842">MYHIKPLPEFDAWFDTLTDPTTRARLIRRLEKAARGLLGDVKPVGEGVSEMREFFGPGWRMYYVERGNVLIVMLGGGTKGTQSRDVKQAKELARALRNDEEDQS</sequence>
<evidence type="ECO:0000313" key="2">
    <source>
        <dbReference type="Proteomes" id="UP000494272"/>
    </source>
</evidence>